<accession>A0A4R3LJ00</accession>
<keyword evidence="1" id="KW-0472">Membrane</keyword>
<dbReference type="Proteomes" id="UP000295536">
    <property type="component" value="Unassembled WGS sequence"/>
</dbReference>
<name>A0A4R3LJ00_9BURK</name>
<evidence type="ECO:0000313" key="2">
    <source>
        <dbReference type="EMBL" id="TCS99515.1"/>
    </source>
</evidence>
<dbReference type="RefSeq" id="WP_165902786.1">
    <property type="nucleotide sequence ID" value="NZ_DAIPFN010000007.1"/>
</dbReference>
<gene>
    <name evidence="2" type="ORF">EDC36_102192</name>
    <name evidence="3" type="ORF">Tigna_01469</name>
</gene>
<comment type="caution">
    <text evidence="2">The sequence shown here is derived from an EMBL/GenBank/DDBJ whole genome shotgun (WGS) entry which is preliminary data.</text>
</comment>
<evidence type="ECO:0000313" key="3">
    <source>
        <dbReference type="EMBL" id="TSE22015.1"/>
    </source>
</evidence>
<organism evidence="2 4">
    <name type="scientific">Tepidimonas ignava</name>
    <dbReference type="NCBI Taxonomy" id="114249"/>
    <lineage>
        <taxon>Bacteria</taxon>
        <taxon>Pseudomonadati</taxon>
        <taxon>Pseudomonadota</taxon>
        <taxon>Betaproteobacteria</taxon>
        <taxon>Burkholderiales</taxon>
        <taxon>Tepidimonas</taxon>
    </lineage>
</organism>
<evidence type="ECO:0000256" key="1">
    <source>
        <dbReference type="SAM" id="Phobius"/>
    </source>
</evidence>
<dbReference type="EMBL" id="VJNC01000008">
    <property type="protein sequence ID" value="TSE22015.1"/>
    <property type="molecule type" value="Genomic_DNA"/>
</dbReference>
<keyword evidence="5" id="KW-1185">Reference proteome</keyword>
<evidence type="ECO:0000313" key="4">
    <source>
        <dbReference type="Proteomes" id="UP000295536"/>
    </source>
</evidence>
<proteinExistence type="predicted"/>
<keyword evidence="1" id="KW-1133">Transmembrane helix</keyword>
<dbReference type="Proteomes" id="UP000315577">
    <property type="component" value="Unassembled WGS sequence"/>
</dbReference>
<dbReference type="EMBL" id="SMAH01000002">
    <property type="protein sequence ID" value="TCS99515.1"/>
    <property type="molecule type" value="Genomic_DNA"/>
</dbReference>
<evidence type="ECO:0000313" key="5">
    <source>
        <dbReference type="Proteomes" id="UP000315577"/>
    </source>
</evidence>
<keyword evidence="1" id="KW-0812">Transmembrane</keyword>
<reference evidence="3 5" key="2">
    <citation type="submission" date="2019-07" db="EMBL/GenBank/DDBJ databases">
        <title>Tepidimonas ignava SPS-1037 draft genome.</title>
        <authorList>
            <person name="Da Costa M.S."/>
            <person name="Froufe H.J.C."/>
            <person name="Egas C."/>
            <person name="Albuquerque L."/>
        </authorList>
    </citation>
    <scope>NUCLEOTIDE SEQUENCE [LARGE SCALE GENOMIC DNA]</scope>
    <source>
        <strain evidence="3 5">SPS-1037</strain>
    </source>
</reference>
<dbReference type="AlphaFoldDB" id="A0A4R3LJ00"/>
<protein>
    <submittedName>
        <fullName evidence="2">Uncharacterized protein</fullName>
    </submittedName>
</protein>
<reference evidence="2 4" key="1">
    <citation type="submission" date="2019-03" db="EMBL/GenBank/DDBJ databases">
        <title>Genomic Encyclopedia of Type Strains, Phase IV (KMG-IV): sequencing the most valuable type-strain genomes for metagenomic binning, comparative biology and taxonomic classification.</title>
        <authorList>
            <person name="Goeker M."/>
        </authorList>
    </citation>
    <scope>NUCLEOTIDE SEQUENCE [LARGE SCALE GENOMIC DNA]</scope>
    <source>
        <strain evidence="2 4">DSM 12034</strain>
    </source>
</reference>
<sequence length="54" mass="6008">MSSVPPCPAPRRPSARRLRLLLWTAAVAACAAVFAWYLSPTFVLTLADRLWSCF</sequence>
<feature type="transmembrane region" description="Helical" evidence="1">
    <location>
        <begin position="20"/>
        <end position="38"/>
    </location>
</feature>